<comment type="similarity">
    <text evidence="2">Belongs to the SusD family.</text>
</comment>
<protein>
    <submittedName>
        <fullName evidence="9">Membrane protein</fullName>
    </submittedName>
</protein>
<evidence type="ECO:0000256" key="2">
    <source>
        <dbReference type="ARBA" id="ARBA00006275"/>
    </source>
</evidence>
<evidence type="ECO:0000256" key="1">
    <source>
        <dbReference type="ARBA" id="ARBA00004442"/>
    </source>
</evidence>
<keyword evidence="3 6" id="KW-0732">Signal</keyword>
<feature type="domain" description="RagB/SusD" evidence="7">
    <location>
        <begin position="363"/>
        <end position="533"/>
    </location>
</feature>
<dbReference type="Pfam" id="PF07980">
    <property type="entry name" value="SusD_RagB"/>
    <property type="match status" value="1"/>
</dbReference>
<dbReference type="Gene3D" id="1.10.3780.10">
    <property type="entry name" value="SusD-like"/>
    <property type="match status" value="1"/>
</dbReference>
<dbReference type="PATRIC" id="fig|1411148.3.peg.1472"/>
<evidence type="ECO:0000259" key="8">
    <source>
        <dbReference type="Pfam" id="PF14322"/>
    </source>
</evidence>
<comment type="subcellular location">
    <subcellularLocation>
        <location evidence="1">Cell outer membrane</location>
    </subcellularLocation>
</comment>
<sequence>MELKMKRNKITAWVAACAILISASGITSCVGDLDVEPIDPSVTTTFDQNKVFTKIYATLGLTGLEGPAGSPGSGDVDGIDEGSSDFFRLIWNMNELPADEAHCCWIDGGVPELVHGTWDASHSLVTGLYYRLYFDITLCNFFLEQTEGKTDAESVTQRAEARFIRALNYYYLIDLYGKVPFVTTVSTEKPSQVERAELFKFIEKELLEASETMKDPRTNTYGRADKAAAWLLLARLYLNAEVYTGTPQWAKAAEYAQKTINSAYSLCPVYKHLFMADNNGSSVNKANTEILLPILQDGGTTRNYGGSLFLIASTHKTDDMPAFGTTEGWAGNRCRPQLVSKFFPNGNAPAAGDADAMTKAANDDRALFFSKGRSLSIDVESEFASGYSLVKFSNLRADGATTHDSKFTDTDLPLMRLAEAYLTYAEAEVRRNGGPTAAATEAINTLRKRAHAKTETSYTLSNILDEWAREFAFEGRRRSDLIRFNRFAGNADYTWQWKGGAKDGTTLSRHLNLYPIPTKDVNVNSNLKQNPGY</sequence>
<accession>W2C301</accession>
<dbReference type="SUPFAM" id="SSF48452">
    <property type="entry name" value="TPR-like"/>
    <property type="match status" value="1"/>
</dbReference>
<dbReference type="AlphaFoldDB" id="W2C301"/>
<feature type="chain" id="PRO_5004812425" evidence="6">
    <location>
        <begin position="28"/>
        <end position="533"/>
    </location>
</feature>
<dbReference type="InterPro" id="IPR033985">
    <property type="entry name" value="SusD-like_N"/>
</dbReference>
<evidence type="ECO:0000259" key="7">
    <source>
        <dbReference type="Pfam" id="PF07980"/>
    </source>
</evidence>
<dbReference type="GO" id="GO:0009279">
    <property type="term" value="C:cell outer membrane"/>
    <property type="evidence" value="ECO:0007669"/>
    <property type="project" value="UniProtKB-SubCell"/>
</dbReference>
<dbReference type="Proteomes" id="UP000018837">
    <property type="component" value="Unassembled WGS sequence"/>
</dbReference>
<gene>
    <name evidence="9" type="ORF">N425_09295</name>
</gene>
<evidence type="ECO:0000256" key="6">
    <source>
        <dbReference type="SAM" id="SignalP"/>
    </source>
</evidence>
<dbReference type="EMBL" id="AYUF01000478">
    <property type="protein sequence ID" value="ETK01535.1"/>
    <property type="molecule type" value="Genomic_DNA"/>
</dbReference>
<name>W2C301_9BACT</name>
<feature type="signal peptide" evidence="6">
    <location>
        <begin position="1"/>
        <end position="27"/>
    </location>
</feature>
<dbReference type="Gene3D" id="1.25.40.10">
    <property type="entry name" value="Tetratricopeptide repeat domain"/>
    <property type="match status" value="1"/>
</dbReference>
<evidence type="ECO:0000256" key="5">
    <source>
        <dbReference type="ARBA" id="ARBA00023237"/>
    </source>
</evidence>
<evidence type="ECO:0000313" key="10">
    <source>
        <dbReference type="Proteomes" id="UP000018837"/>
    </source>
</evidence>
<comment type="caution">
    <text evidence="9">The sequence shown here is derived from an EMBL/GenBank/DDBJ whole genome shotgun (WGS) entry which is preliminary data.</text>
</comment>
<dbReference type="PROSITE" id="PS51257">
    <property type="entry name" value="PROKAR_LIPOPROTEIN"/>
    <property type="match status" value="1"/>
</dbReference>
<keyword evidence="5" id="KW-0998">Cell outer membrane</keyword>
<evidence type="ECO:0000256" key="4">
    <source>
        <dbReference type="ARBA" id="ARBA00023136"/>
    </source>
</evidence>
<reference evidence="9 10" key="1">
    <citation type="submission" date="2013-11" db="EMBL/GenBank/DDBJ databases">
        <title>Single cell genomics of uncultured Tannerella BU063 (oral taxon 286).</title>
        <authorList>
            <person name="Beall C.J."/>
            <person name="Campbell A.G."/>
            <person name="Griffen A.L."/>
            <person name="Podar M."/>
            <person name="Leys E.J."/>
        </authorList>
    </citation>
    <scope>NUCLEOTIDE SEQUENCE [LARGE SCALE GENOMIC DNA]</scope>
    <source>
        <strain evidence="9">Cell 2</strain>
    </source>
</reference>
<dbReference type="CDD" id="cd08977">
    <property type="entry name" value="SusD"/>
    <property type="match status" value="1"/>
</dbReference>
<evidence type="ECO:0000313" key="9">
    <source>
        <dbReference type="EMBL" id="ETK01535.1"/>
    </source>
</evidence>
<feature type="domain" description="SusD-like N-terminal" evidence="8">
    <location>
        <begin position="118"/>
        <end position="238"/>
    </location>
</feature>
<organism evidence="9 10">
    <name type="scientific">Tannerella sp. oral taxon BU063 isolate Cell 2</name>
    <dbReference type="NCBI Taxonomy" id="1411148"/>
    <lineage>
        <taxon>Bacteria</taxon>
        <taxon>Pseudomonadati</taxon>
        <taxon>Bacteroidota</taxon>
        <taxon>Bacteroidia</taxon>
        <taxon>Bacteroidales</taxon>
        <taxon>Tannerellaceae</taxon>
        <taxon>Tannerella</taxon>
    </lineage>
</organism>
<dbReference type="InterPro" id="IPR012944">
    <property type="entry name" value="SusD_RagB_dom"/>
</dbReference>
<keyword evidence="4" id="KW-0472">Membrane</keyword>
<dbReference type="Pfam" id="PF14322">
    <property type="entry name" value="SusD-like_3"/>
    <property type="match status" value="1"/>
</dbReference>
<proteinExistence type="inferred from homology"/>
<dbReference type="InterPro" id="IPR011990">
    <property type="entry name" value="TPR-like_helical_dom_sf"/>
</dbReference>
<evidence type="ECO:0000256" key="3">
    <source>
        <dbReference type="ARBA" id="ARBA00022729"/>
    </source>
</evidence>
<dbReference type="Gene3D" id="1.25.40.390">
    <property type="match status" value="1"/>
</dbReference>